<dbReference type="Proteomes" id="UP001253848">
    <property type="component" value="Unassembled WGS sequence"/>
</dbReference>
<accession>A0ABU3DMW2</accession>
<name>A0ABU3DMW2_9FLAO</name>
<evidence type="ECO:0000313" key="2">
    <source>
        <dbReference type="Proteomes" id="UP001253848"/>
    </source>
</evidence>
<dbReference type="EMBL" id="JAVRHN010000001">
    <property type="protein sequence ID" value="MDT0685054.1"/>
    <property type="molecule type" value="Genomic_DNA"/>
</dbReference>
<comment type="caution">
    <text evidence="1">The sequence shown here is derived from an EMBL/GenBank/DDBJ whole genome shotgun (WGS) entry which is preliminary data.</text>
</comment>
<dbReference type="RefSeq" id="WP_311498490.1">
    <property type="nucleotide sequence ID" value="NZ_JAVRHN010000001.1"/>
</dbReference>
<organism evidence="1 2">
    <name type="scientific">Autumnicola psychrophila</name>
    <dbReference type="NCBI Taxonomy" id="3075592"/>
    <lineage>
        <taxon>Bacteria</taxon>
        <taxon>Pseudomonadati</taxon>
        <taxon>Bacteroidota</taxon>
        <taxon>Flavobacteriia</taxon>
        <taxon>Flavobacteriales</taxon>
        <taxon>Flavobacteriaceae</taxon>
        <taxon>Autumnicola</taxon>
    </lineage>
</organism>
<reference evidence="1 2" key="1">
    <citation type="submission" date="2023-09" db="EMBL/GenBank/DDBJ databases">
        <authorList>
            <person name="Rey-Velasco X."/>
        </authorList>
    </citation>
    <scope>NUCLEOTIDE SEQUENCE [LARGE SCALE GENOMIC DNA]</scope>
    <source>
        <strain evidence="1 2">F225</strain>
    </source>
</reference>
<sequence>MEVSRSEDNKPLWSKYYNPDGDLWFETRYENGLPLIKKVYSENGTTVYNYSSGDLTSTEFTAADNGSFQKLAFDAGTGQRTLTITKNEETILNENYPYQEKFGSGINTNAYMPLGNPFGVSETSYFHIDESFSQSLTWHINVNPLEYMFPYRLFDGFSYNNYRPQSGVSLAVTDNLYQSIIEQYPVTEDGVLVGCFKYQHGYDNFNSAGKAGDSLREVYHENPDLFELKYGDQYISKVGYGKNYIIIGAIRNLPTNGNAANNIKDLARRQMQTIIYDYESISPEEQEILDKVWFELKFFSTLKEHRNGVVLNSYEDYLDVVQEVEDAELSIIQLFYSRFEYL</sequence>
<evidence type="ECO:0000313" key="1">
    <source>
        <dbReference type="EMBL" id="MDT0685054.1"/>
    </source>
</evidence>
<proteinExistence type="predicted"/>
<gene>
    <name evidence="1" type="ORF">RM541_01680</name>
</gene>
<protein>
    <submittedName>
        <fullName evidence="1">Uncharacterized protein</fullName>
    </submittedName>
</protein>
<keyword evidence="2" id="KW-1185">Reference proteome</keyword>